<proteinExistence type="predicted"/>
<gene>
    <name evidence="1" type="ORF">IFM89_023292</name>
</gene>
<evidence type="ECO:0000313" key="2">
    <source>
        <dbReference type="Proteomes" id="UP000631114"/>
    </source>
</evidence>
<dbReference type="EMBL" id="JADFTS010000008">
    <property type="protein sequence ID" value="KAF9593475.1"/>
    <property type="molecule type" value="Genomic_DNA"/>
</dbReference>
<keyword evidence="2" id="KW-1185">Reference proteome</keyword>
<organism evidence="1 2">
    <name type="scientific">Coptis chinensis</name>
    <dbReference type="NCBI Taxonomy" id="261450"/>
    <lineage>
        <taxon>Eukaryota</taxon>
        <taxon>Viridiplantae</taxon>
        <taxon>Streptophyta</taxon>
        <taxon>Embryophyta</taxon>
        <taxon>Tracheophyta</taxon>
        <taxon>Spermatophyta</taxon>
        <taxon>Magnoliopsida</taxon>
        <taxon>Ranunculales</taxon>
        <taxon>Ranunculaceae</taxon>
        <taxon>Coptidoideae</taxon>
        <taxon>Coptis</taxon>
    </lineage>
</organism>
<sequence>MAASLVAQPGDQSCSTLWFTSRKLLTAVALLTLVNGTYPPVVEAFRQKILEVDSILFASPIQLLSLPPSKNRDGGHPDLQIVGLISQMLS</sequence>
<comment type="caution">
    <text evidence="1">The sequence shown here is derived from an EMBL/GenBank/DDBJ whole genome shotgun (WGS) entry which is preliminary data.</text>
</comment>
<dbReference type="OrthoDB" id="68575at2759"/>
<name>A0A835H718_9MAGN</name>
<protein>
    <submittedName>
        <fullName evidence="1">Uncharacterized protein</fullName>
    </submittedName>
</protein>
<dbReference type="AlphaFoldDB" id="A0A835H718"/>
<reference evidence="1 2" key="1">
    <citation type="submission" date="2020-10" db="EMBL/GenBank/DDBJ databases">
        <title>The Coptis chinensis genome and diversification of protoberbering-type alkaloids.</title>
        <authorList>
            <person name="Wang B."/>
            <person name="Shu S."/>
            <person name="Song C."/>
            <person name="Liu Y."/>
        </authorList>
    </citation>
    <scope>NUCLEOTIDE SEQUENCE [LARGE SCALE GENOMIC DNA]</scope>
    <source>
        <strain evidence="1">HL-2020</strain>
        <tissue evidence="1">Leaf</tissue>
    </source>
</reference>
<dbReference type="Proteomes" id="UP000631114">
    <property type="component" value="Unassembled WGS sequence"/>
</dbReference>
<evidence type="ECO:0000313" key="1">
    <source>
        <dbReference type="EMBL" id="KAF9593475.1"/>
    </source>
</evidence>
<accession>A0A835H718</accession>